<feature type="compositionally biased region" description="Polar residues" evidence="14">
    <location>
        <begin position="661"/>
        <end position="671"/>
    </location>
</feature>
<dbReference type="Pfam" id="PF02984">
    <property type="entry name" value="Cyclin_C"/>
    <property type="match status" value="1"/>
</dbReference>
<dbReference type="Gene3D" id="1.20.1280.50">
    <property type="match status" value="1"/>
</dbReference>
<protein>
    <recommendedName>
        <fullName evidence="5">Cyclin-F</fullName>
    </recommendedName>
</protein>
<dbReference type="AlphaFoldDB" id="A0A7N6FE17"/>
<feature type="region of interest" description="Disordered" evidence="14">
    <location>
        <begin position="656"/>
        <end position="678"/>
    </location>
</feature>
<evidence type="ECO:0000256" key="9">
    <source>
        <dbReference type="ARBA" id="ARBA00023127"/>
    </source>
</evidence>
<evidence type="ECO:0000256" key="11">
    <source>
        <dbReference type="ARBA" id="ARBA00023306"/>
    </source>
</evidence>
<evidence type="ECO:0000313" key="16">
    <source>
        <dbReference type="Ensembl" id="ENSATEP00000054675.1"/>
    </source>
</evidence>
<keyword evidence="11" id="KW-0131">Cell cycle</keyword>
<dbReference type="Gene3D" id="1.10.472.10">
    <property type="entry name" value="Cyclin-like"/>
    <property type="match status" value="2"/>
</dbReference>
<evidence type="ECO:0000256" key="5">
    <source>
        <dbReference type="ARBA" id="ARBA00019493"/>
    </source>
</evidence>
<evidence type="ECO:0000256" key="3">
    <source>
        <dbReference type="ARBA" id="ARBA00004556"/>
    </source>
</evidence>
<dbReference type="CDD" id="cd22082">
    <property type="entry name" value="F-box_FBXO1"/>
    <property type="match status" value="1"/>
</dbReference>
<dbReference type="SMART" id="SM00256">
    <property type="entry name" value="FBOX"/>
    <property type="match status" value="1"/>
</dbReference>
<feature type="region of interest" description="Disordered" evidence="14">
    <location>
        <begin position="597"/>
        <end position="618"/>
    </location>
</feature>
<evidence type="ECO:0000256" key="10">
    <source>
        <dbReference type="ARBA" id="ARBA00023212"/>
    </source>
</evidence>
<dbReference type="PROSITE" id="PS50181">
    <property type="entry name" value="FBOX"/>
    <property type="match status" value="1"/>
</dbReference>
<dbReference type="InterPro" id="IPR036915">
    <property type="entry name" value="Cyclin-like_sf"/>
</dbReference>
<comment type="subcellular location">
    <subcellularLocation>
        <location evidence="2">Cytoplasm</location>
        <location evidence="2">Cytoskeleton</location>
        <location evidence="2">Microtubule organizing center</location>
        <location evidence="2">Centrosome</location>
        <location evidence="2">Centriole</location>
    </subcellularLocation>
    <subcellularLocation>
        <location evidence="3">Cytoplasm</location>
        <location evidence="3">Perinuclear region</location>
    </subcellularLocation>
</comment>
<accession>A0A7N6FE17</accession>
<keyword evidence="9 13" id="KW-0195">Cyclin</keyword>
<dbReference type="GO" id="GO:0048471">
    <property type="term" value="C:perinuclear region of cytoplasm"/>
    <property type="evidence" value="ECO:0007669"/>
    <property type="project" value="UniProtKB-SubCell"/>
</dbReference>
<dbReference type="SUPFAM" id="SSF47954">
    <property type="entry name" value="Cyclin-like"/>
    <property type="match status" value="2"/>
</dbReference>
<dbReference type="InterPro" id="IPR036047">
    <property type="entry name" value="F-box-like_dom_sf"/>
</dbReference>
<dbReference type="GO" id="GO:0005814">
    <property type="term" value="C:centriole"/>
    <property type="evidence" value="ECO:0007669"/>
    <property type="project" value="UniProtKB-SubCell"/>
</dbReference>
<dbReference type="SUPFAM" id="SSF81383">
    <property type="entry name" value="F-box domain"/>
    <property type="match status" value="1"/>
</dbReference>
<comment type="function">
    <text evidence="1">Essential for the control of the cell cycle at the G2/M (mitosis) transition.</text>
</comment>
<comment type="similarity">
    <text evidence="4">Belongs to the cyclin family. Cyclin AB subfamily.</text>
</comment>
<dbReference type="Pfam" id="PF00134">
    <property type="entry name" value="Cyclin_N"/>
    <property type="match status" value="1"/>
</dbReference>
<dbReference type="InterPro" id="IPR013763">
    <property type="entry name" value="Cyclin-like_dom"/>
</dbReference>
<evidence type="ECO:0000256" key="2">
    <source>
        <dbReference type="ARBA" id="ARBA00004114"/>
    </source>
</evidence>
<dbReference type="PANTHER" id="PTHR10177">
    <property type="entry name" value="CYCLINS"/>
    <property type="match status" value="1"/>
</dbReference>
<dbReference type="SMART" id="SM01332">
    <property type="entry name" value="Cyclin_C"/>
    <property type="match status" value="1"/>
</dbReference>
<evidence type="ECO:0000256" key="8">
    <source>
        <dbReference type="ARBA" id="ARBA00022776"/>
    </source>
</evidence>
<evidence type="ECO:0000256" key="7">
    <source>
        <dbReference type="ARBA" id="ARBA00022618"/>
    </source>
</evidence>
<evidence type="ECO:0000259" key="15">
    <source>
        <dbReference type="PROSITE" id="PS50181"/>
    </source>
</evidence>
<dbReference type="PROSITE" id="PS00292">
    <property type="entry name" value="CYCLINS"/>
    <property type="match status" value="1"/>
</dbReference>
<name>A0A7N6FE17_ANATE</name>
<dbReference type="FunFam" id="1.10.472.10:FF:000038">
    <property type="entry name" value="Cyclin F"/>
    <property type="match status" value="1"/>
</dbReference>
<dbReference type="Proteomes" id="UP000265040">
    <property type="component" value="Chromosome 8"/>
</dbReference>
<feature type="compositionally biased region" description="Acidic residues" evidence="14">
    <location>
        <begin position="603"/>
        <end position="613"/>
    </location>
</feature>
<reference evidence="16" key="1">
    <citation type="submission" date="2021-04" db="EMBL/GenBank/DDBJ databases">
        <authorList>
            <consortium name="Wellcome Sanger Institute Data Sharing"/>
        </authorList>
    </citation>
    <scope>NUCLEOTIDE SEQUENCE [LARGE SCALE GENOMIC DNA]</scope>
</reference>
<keyword evidence="7" id="KW-0132">Cell division</keyword>
<reference evidence="16" key="2">
    <citation type="submission" date="2025-08" db="UniProtKB">
        <authorList>
            <consortium name="Ensembl"/>
        </authorList>
    </citation>
    <scope>IDENTIFICATION</scope>
</reference>
<dbReference type="Ensembl" id="ENSATET00000042701.1">
    <property type="protein sequence ID" value="ENSATEP00000054675.1"/>
    <property type="gene ID" value="ENSATEG00000024288.3"/>
</dbReference>
<organism evidence="16 17">
    <name type="scientific">Anabas testudineus</name>
    <name type="common">Climbing perch</name>
    <name type="synonym">Anthias testudineus</name>
    <dbReference type="NCBI Taxonomy" id="64144"/>
    <lineage>
        <taxon>Eukaryota</taxon>
        <taxon>Metazoa</taxon>
        <taxon>Chordata</taxon>
        <taxon>Craniata</taxon>
        <taxon>Vertebrata</taxon>
        <taxon>Euteleostomi</taxon>
        <taxon>Actinopterygii</taxon>
        <taxon>Neopterygii</taxon>
        <taxon>Teleostei</taxon>
        <taxon>Neoteleostei</taxon>
        <taxon>Acanthomorphata</taxon>
        <taxon>Anabantaria</taxon>
        <taxon>Anabantiformes</taxon>
        <taxon>Anabantoidei</taxon>
        <taxon>Anabantidae</taxon>
        <taxon>Anabas</taxon>
    </lineage>
</organism>
<feature type="region of interest" description="Disordered" evidence="14">
    <location>
        <begin position="724"/>
        <end position="743"/>
    </location>
</feature>
<keyword evidence="8" id="KW-0498">Mitosis</keyword>
<dbReference type="InterPro" id="IPR048258">
    <property type="entry name" value="Cyclins_cyclin-box"/>
</dbReference>
<sequence length="756" mass="84604">YGNVVHCRCSKCYSVPTRKRVRKRTPALTLLSLPEEVLLCVLQCLSAEDLLSVRAVHSQLRDIVDNHSSVWARVSFRDTWPSPNTLWLFERAAEKGNFEAAVKLGIAYLYNEGPLLIDEGRADVCGRKASHFFSLAESLRSPMADPFIWVFIRPPWSPTGSCCKAVVFDRLKAECDNNQKRGPLLHCLARVLHLFDDDERKSEAIYMLEQSSQAGCLQSSYLLWDHNRKAAMADPGRYLQCVRTLRDYAGKGCWEARVLIYVVVLLHIPFCAILDYNINVYAQNFKSLLASLSSCPCRYILVDWLVEVTTMKDFSSLTLHVTVGCVDRYLAVRSVPKARLQLLGIACMVVCTRYISKEILTIREAVWLTDNTYKYEDLVRMMGEVVSVLEGKIRSPTLLDYGDVLLSLLPLERRTTHLFSYICELSLLYSALATPPPAKLACAALLLTRALHHYAPLWPCQLVDYTGFSKHDLVSLSVVLYVKCFSQDVPKDYRHVSLTGVKQRFEDEAYQHISKEKVLHCFCSHFCLVEPQMEPPSPTGQPDIRAFLASPSSTSKRRRDDNMQAHRASFVATPTAELSNQEETLVGDILDWSLDTSFSGYEGDQEEESEGEKDADSSMMSIKLNVLTDADKGLEHCRALSSDDDSFCETERDVNMDHQGQESPSFSTDIHSSGYSSVQSVQSPSSTCSSSSLMPCTFKPFAANLGAASANAQPGFRLLVPMQRPRGTSSKQVKRKNSAAHSGGNEYSVNVGFLSL</sequence>
<evidence type="ECO:0000256" key="13">
    <source>
        <dbReference type="RuleBase" id="RU000383"/>
    </source>
</evidence>
<dbReference type="InterPro" id="IPR006671">
    <property type="entry name" value="Cyclin_N"/>
</dbReference>
<dbReference type="GO" id="GO:0051301">
    <property type="term" value="P:cell division"/>
    <property type="evidence" value="ECO:0007669"/>
    <property type="project" value="UniProtKB-KW"/>
</dbReference>
<evidence type="ECO:0000256" key="4">
    <source>
        <dbReference type="ARBA" id="ARBA00006955"/>
    </source>
</evidence>
<keyword evidence="10" id="KW-0206">Cytoskeleton</keyword>
<dbReference type="InterPro" id="IPR004367">
    <property type="entry name" value="Cyclin_C-dom"/>
</dbReference>
<keyword evidence="17" id="KW-1185">Reference proteome</keyword>
<dbReference type="CDD" id="cd20521">
    <property type="entry name" value="CYCLIN_CCNF_rpt1"/>
    <property type="match status" value="1"/>
</dbReference>
<feature type="region of interest" description="Disordered" evidence="14">
    <location>
        <begin position="534"/>
        <end position="564"/>
    </location>
</feature>
<feature type="domain" description="F-box" evidence="15">
    <location>
        <begin position="27"/>
        <end position="74"/>
    </location>
</feature>
<dbReference type="SMART" id="SM00385">
    <property type="entry name" value="CYCLIN"/>
    <property type="match status" value="2"/>
</dbReference>
<evidence type="ECO:0000256" key="12">
    <source>
        <dbReference type="ARBA" id="ARBA00025821"/>
    </source>
</evidence>
<reference evidence="16" key="3">
    <citation type="submission" date="2025-09" db="UniProtKB">
        <authorList>
            <consortium name="Ensembl"/>
        </authorList>
    </citation>
    <scope>IDENTIFICATION</scope>
</reference>
<dbReference type="GeneTree" id="ENSGT00810000125541"/>
<proteinExistence type="inferred from homology"/>
<dbReference type="InterPro" id="IPR039361">
    <property type="entry name" value="Cyclin"/>
</dbReference>
<evidence type="ECO:0000256" key="1">
    <source>
        <dbReference type="ARBA" id="ARBA00003222"/>
    </source>
</evidence>
<dbReference type="InterPro" id="IPR001810">
    <property type="entry name" value="F-box_dom"/>
</dbReference>
<comment type="subunit">
    <text evidence="12">Interacts with the CDK1 protein kinase to form a serine/threonine kinase holoenzyme complex also known as maturation promoting factor (MPF). The cyclin subunit imparts substrate specificity to the complex.</text>
</comment>
<dbReference type="Pfam" id="PF12937">
    <property type="entry name" value="F-box-like"/>
    <property type="match status" value="1"/>
</dbReference>
<gene>
    <name evidence="16" type="primary">CCNF</name>
</gene>
<evidence type="ECO:0000256" key="6">
    <source>
        <dbReference type="ARBA" id="ARBA00022490"/>
    </source>
</evidence>
<evidence type="ECO:0000313" key="17">
    <source>
        <dbReference type="Proteomes" id="UP000265040"/>
    </source>
</evidence>
<keyword evidence="6" id="KW-0963">Cytoplasm</keyword>
<evidence type="ECO:0000256" key="14">
    <source>
        <dbReference type="SAM" id="MobiDB-lite"/>
    </source>
</evidence>